<proteinExistence type="predicted"/>
<dbReference type="EMBL" id="JSAM01000087">
    <property type="protein sequence ID" value="KIA77242.1"/>
    <property type="molecule type" value="Genomic_DNA"/>
</dbReference>
<dbReference type="PATRIC" id="fig|83552.4.peg.1606"/>
<keyword evidence="1" id="KW-1133">Transmembrane helix</keyword>
<dbReference type="AlphaFoldDB" id="A0A0C1E7Q0"/>
<dbReference type="RefSeq" id="WP_006342024.1">
    <property type="nucleotide sequence ID" value="NZ_BAWW01000039.1"/>
</dbReference>
<gene>
    <name evidence="2" type="ORF">DB43_GR00090</name>
</gene>
<feature type="transmembrane region" description="Helical" evidence="1">
    <location>
        <begin position="7"/>
        <end position="30"/>
    </location>
</feature>
<keyword evidence="1" id="KW-0472">Membrane</keyword>
<dbReference type="Proteomes" id="UP000031307">
    <property type="component" value="Unassembled WGS sequence"/>
</dbReference>
<accession>A0A0C1E7Q0</accession>
<protein>
    <recommendedName>
        <fullName evidence="4">Major facilitator superfamily (MFS) profile domain-containing protein</fullName>
    </recommendedName>
</protein>
<comment type="caution">
    <text evidence="2">The sequence shown here is derived from an EMBL/GenBank/DDBJ whole genome shotgun (WGS) entry which is preliminary data.</text>
</comment>
<sequence>MLNPTKLGLAGGILWGLSMFVCTLLAHYFGYGTHWLSLVSDVYPGYSVSLLGSIIGLIYGFIDGFVGLFLLGWLYNKLL</sequence>
<dbReference type="NCBIfam" id="NF037947">
    <property type="entry name" value="holin_4"/>
    <property type="match status" value="1"/>
</dbReference>
<dbReference type="OMA" id="LTWWIIA"/>
<keyword evidence="1" id="KW-0812">Transmembrane</keyword>
<reference evidence="2 3" key="1">
    <citation type="journal article" date="2014" name="Mol. Biol. Evol.">
        <title>Massive expansion of Ubiquitination-related gene families within the Chlamydiae.</title>
        <authorList>
            <person name="Domman D."/>
            <person name="Collingro A."/>
            <person name="Lagkouvardos I."/>
            <person name="Gehre L."/>
            <person name="Weinmaier T."/>
            <person name="Rattei T."/>
            <person name="Subtil A."/>
            <person name="Horn M."/>
        </authorList>
    </citation>
    <scope>NUCLEOTIDE SEQUENCE [LARGE SCALE GENOMIC DNA]</scope>
    <source>
        <strain evidence="2 3">OEW1</strain>
    </source>
</reference>
<organism evidence="2 3">
    <name type="scientific">Parachlamydia acanthamoebae</name>
    <dbReference type="NCBI Taxonomy" id="83552"/>
    <lineage>
        <taxon>Bacteria</taxon>
        <taxon>Pseudomonadati</taxon>
        <taxon>Chlamydiota</taxon>
        <taxon>Chlamydiia</taxon>
        <taxon>Parachlamydiales</taxon>
        <taxon>Parachlamydiaceae</taxon>
        <taxon>Parachlamydia</taxon>
    </lineage>
</organism>
<feature type="transmembrane region" description="Helical" evidence="1">
    <location>
        <begin position="50"/>
        <end position="75"/>
    </location>
</feature>
<name>A0A0C1E7Q0_9BACT</name>
<evidence type="ECO:0000313" key="2">
    <source>
        <dbReference type="EMBL" id="KIA77242.1"/>
    </source>
</evidence>
<evidence type="ECO:0000256" key="1">
    <source>
        <dbReference type="SAM" id="Phobius"/>
    </source>
</evidence>
<evidence type="ECO:0008006" key="4">
    <source>
        <dbReference type="Google" id="ProtNLM"/>
    </source>
</evidence>
<evidence type="ECO:0000313" key="3">
    <source>
        <dbReference type="Proteomes" id="UP000031307"/>
    </source>
</evidence>